<feature type="compositionally biased region" description="Low complexity" evidence="1">
    <location>
        <begin position="53"/>
        <end position="73"/>
    </location>
</feature>
<dbReference type="AlphaFoldDB" id="A0A239C1K0"/>
<evidence type="ECO:0000313" key="3">
    <source>
        <dbReference type="Proteomes" id="UP000198280"/>
    </source>
</evidence>
<keyword evidence="3" id="KW-1185">Reference proteome</keyword>
<organism evidence="2 3">
    <name type="scientific">Actinacidiphila glaucinigra</name>
    <dbReference type="NCBI Taxonomy" id="235986"/>
    <lineage>
        <taxon>Bacteria</taxon>
        <taxon>Bacillati</taxon>
        <taxon>Actinomycetota</taxon>
        <taxon>Actinomycetes</taxon>
        <taxon>Kitasatosporales</taxon>
        <taxon>Streptomycetaceae</taxon>
        <taxon>Actinacidiphila</taxon>
    </lineage>
</organism>
<gene>
    <name evidence="2" type="ORF">SAMN05216252_103280</name>
</gene>
<feature type="region of interest" description="Disordered" evidence="1">
    <location>
        <begin position="1"/>
        <end position="20"/>
    </location>
</feature>
<accession>A0A239C1K0</accession>
<dbReference type="Proteomes" id="UP000198280">
    <property type="component" value="Unassembled WGS sequence"/>
</dbReference>
<evidence type="ECO:0000256" key="1">
    <source>
        <dbReference type="SAM" id="MobiDB-lite"/>
    </source>
</evidence>
<reference evidence="2 3" key="1">
    <citation type="submission" date="2017-06" db="EMBL/GenBank/DDBJ databases">
        <authorList>
            <person name="Kim H.J."/>
            <person name="Triplett B.A."/>
        </authorList>
    </citation>
    <scope>NUCLEOTIDE SEQUENCE [LARGE SCALE GENOMIC DNA]</scope>
    <source>
        <strain evidence="2 3">CGMCC 4.1858</strain>
    </source>
</reference>
<evidence type="ECO:0000313" key="2">
    <source>
        <dbReference type="EMBL" id="SNS13253.1"/>
    </source>
</evidence>
<dbReference type="EMBL" id="FZOF01000003">
    <property type="protein sequence ID" value="SNS13253.1"/>
    <property type="molecule type" value="Genomic_DNA"/>
</dbReference>
<feature type="region of interest" description="Disordered" evidence="1">
    <location>
        <begin position="46"/>
        <end position="95"/>
    </location>
</feature>
<name>A0A239C1K0_9ACTN</name>
<dbReference type="RefSeq" id="WP_245938721.1">
    <property type="nucleotide sequence ID" value="NZ_FZOF01000003.1"/>
</dbReference>
<proteinExistence type="predicted"/>
<protein>
    <recommendedName>
        <fullName evidence="4">Tat pathway signal sequence domain protein</fullName>
    </recommendedName>
</protein>
<feature type="region of interest" description="Disordered" evidence="1">
    <location>
        <begin position="112"/>
        <end position="137"/>
    </location>
</feature>
<evidence type="ECO:0008006" key="4">
    <source>
        <dbReference type="Google" id="ProtNLM"/>
    </source>
</evidence>
<sequence>MTDQGESRSLPQKGGLGRGIKRALWGGGTAVVATAVMIGITLPRDASGDDHSTTGGPAAAPGAPGQQDAGSGDVTENEAPEGAHQSGRGPLTKAEVDRAKSIALGRDALRSAQDVDGGRGPEYLDTDLAEPADATGARTDRARRVEVLFYDYGHDRLVKKTVDLASGTVERTDTATGLQPPPSADETREAASLLIGDALGTGLRADFTAATKGGDLTSPDQLRLRGISFNTAEQSAPAGLAKCGRHRCVRLFTQVKDGPWIDTTNLVVDLSDRTVGRIH</sequence>
<feature type="compositionally biased region" description="Polar residues" evidence="1">
    <location>
        <begin position="1"/>
        <end position="10"/>
    </location>
</feature>